<sequence>MINNLLKIWTAKRNTFIILLLAFLYISCSPNKPSSSISEFYNYPNPFSPSNGENTTYKVSIKSGEIISAKVEIYSQNGDLMDSKDLIIDASKKTAACIWSGLDKNGKYLPSAVYNAKATVKDNQDSTFTAEFKTSIR</sequence>
<organism evidence="1 2">
    <name type="scientific">Brachyspira hampsonii</name>
    <dbReference type="NCBI Taxonomy" id="1287055"/>
    <lineage>
        <taxon>Bacteria</taxon>
        <taxon>Pseudomonadati</taxon>
        <taxon>Spirochaetota</taxon>
        <taxon>Spirochaetia</taxon>
        <taxon>Brachyspirales</taxon>
        <taxon>Brachyspiraceae</taxon>
        <taxon>Brachyspira</taxon>
    </lineage>
</organism>
<evidence type="ECO:0000313" key="1">
    <source>
        <dbReference type="EMBL" id="OEJ14857.1"/>
    </source>
</evidence>
<dbReference type="EMBL" id="MDCO01000009">
    <property type="protein sequence ID" value="OEJ14857.1"/>
    <property type="molecule type" value="Genomic_DNA"/>
</dbReference>
<dbReference type="Gene3D" id="2.60.40.4070">
    <property type="match status" value="1"/>
</dbReference>
<protein>
    <recommendedName>
        <fullName evidence="3">FlgD Ig-like domain-containing protein</fullName>
    </recommendedName>
</protein>
<reference evidence="1 2" key="1">
    <citation type="submission" date="2016-08" db="EMBL/GenBank/DDBJ databases">
        <title>Characterization and recognition of Brachyspira hampsonii sp. nov., a novel intestinal spirochete that is pathogenic to pigs.</title>
        <authorList>
            <person name="Mirajkar N."/>
            <person name="La T."/>
            <person name="Phillips N."/>
            <person name="Hampson D."/>
            <person name="Gebhart C."/>
        </authorList>
    </citation>
    <scope>NUCLEOTIDE SEQUENCE [LARGE SCALE GENOMIC DNA]</scope>
    <source>
        <strain evidence="1 2">P280/1</strain>
    </source>
</reference>
<dbReference type="AlphaFoldDB" id="A0A1E5NFH3"/>
<gene>
    <name evidence="1" type="ORF">BFL38_08455</name>
</gene>
<proteinExistence type="predicted"/>
<name>A0A1E5NFH3_9SPIR</name>
<evidence type="ECO:0000313" key="2">
    <source>
        <dbReference type="Proteomes" id="UP000095247"/>
    </source>
</evidence>
<accession>A0A1E5NFH3</accession>
<comment type="caution">
    <text evidence="1">The sequence shown here is derived from an EMBL/GenBank/DDBJ whole genome shotgun (WGS) entry which is preliminary data.</text>
</comment>
<evidence type="ECO:0008006" key="3">
    <source>
        <dbReference type="Google" id="ProtNLM"/>
    </source>
</evidence>
<dbReference type="RefSeq" id="WP_069726352.1">
    <property type="nucleotide sequence ID" value="NZ_MDCO01000009.1"/>
</dbReference>
<dbReference type="Proteomes" id="UP000095247">
    <property type="component" value="Unassembled WGS sequence"/>
</dbReference>